<comment type="caution">
    <text evidence="4">The sequence shown here is derived from an EMBL/GenBank/DDBJ whole genome shotgun (WGS) entry which is preliminary data.</text>
</comment>
<dbReference type="Gene3D" id="3.55.50.30">
    <property type="match status" value="1"/>
</dbReference>
<keyword evidence="1" id="KW-0472">Membrane</keyword>
<accession>A0A847RUC4</accession>
<keyword evidence="1" id="KW-0812">Transmembrane</keyword>
<protein>
    <submittedName>
        <fullName evidence="4">DUF4974 domain-containing protein</fullName>
    </submittedName>
</protein>
<evidence type="ECO:0000313" key="5">
    <source>
        <dbReference type="Proteomes" id="UP000570474"/>
    </source>
</evidence>
<dbReference type="PANTHER" id="PTHR30273">
    <property type="entry name" value="PERIPLASMIC SIGNAL SENSOR AND SIGMA FACTOR ACTIVATOR FECR-RELATED"/>
    <property type="match status" value="1"/>
</dbReference>
<dbReference type="Pfam" id="PF16344">
    <property type="entry name" value="FecR_C"/>
    <property type="match status" value="1"/>
</dbReference>
<feature type="transmembrane region" description="Helical" evidence="1">
    <location>
        <begin position="87"/>
        <end position="105"/>
    </location>
</feature>
<dbReference type="GO" id="GO:0016989">
    <property type="term" value="F:sigma factor antagonist activity"/>
    <property type="evidence" value="ECO:0007669"/>
    <property type="project" value="TreeGrafter"/>
</dbReference>
<name>A0A847RUC4_9BACT</name>
<dbReference type="RefSeq" id="WP_168872509.1">
    <property type="nucleotide sequence ID" value="NZ_JABAIA010000002.1"/>
</dbReference>
<dbReference type="InterPro" id="IPR012373">
    <property type="entry name" value="Ferrdict_sens_TM"/>
</dbReference>
<gene>
    <name evidence="4" type="ORF">HGH92_19940</name>
</gene>
<proteinExistence type="predicted"/>
<reference evidence="4 5" key="1">
    <citation type="submission" date="2020-04" db="EMBL/GenBank/DDBJ databases">
        <authorList>
            <person name="Yin C."/>
        </authorList>
    </citation>
    <scope>NUCLEOTIDE SEQUENCE [LARGE SCALE GENOMIC DNA]</scope>
    <source>
        <strain evidence="4 5">Ae27</strain>
    </source>
</reference>
<dbReference type="PIRSF" id="PIRSF018266">
    <property type="entry name" value="FecR"/>
    <property type="match status" value="1"/>
</dbReference>
<dbReference type="EMBL" id="JABAIA010000002">
    <property type="protein sequence ID" value="NLR66592.1"/>
    <property type="molecule type" value="Genomic_DNA"/>
</dbReference>
<dbReference type="InterPro" id="IPR006860">
    <property type="entry name" value="FecR"/>
</dbReference>
<dbReference type="AlphaFoldDB" id="A0A847RUC4"/>
<sequence length="329" mass="35436">MYPDPAYIKALFIKHANGSITPQETAELIAFLQQEDNEDLLPLPDEIADIPAPAMDNAATARVLQQLAAVTAPAAQPARRRNLLRRVITVSAAAAAVAAAVVLLYRPGGQKPALATVATGYGSMKKVTLPDGTTVTLNANSTLQYDSTGWQPGSREVWINGQAFFEVAPDAAGKFMVHAGDKLAVQVLGTRFNVAARTKGVQVVLNSGKVKVGLPDNNNEHTLVLQPGEMAYYNAGDGQLSRQHADTLQLTSWKDNQKVFRDATLADIAAFIEEQFGAKVTFAAPQLSHLQFTGTTPVNDLDVLLNILTKSLDIRIDKHNNQVTMMLAR</sequence>
<dbReference type="PANTHER" id="PTHR30273:SF2">
    <property type="entry name" value="PROTEIN FECR"/>
    <property type="match status" value="1"/>
</dbReference>
<dbReference type="InterPro" id="IPR032508">
    <property type="entry name" value="FecR_C"/>
</dbReference>
<evidence type="ECO:0000313" key="4">
    <source>
        <dbReference type="EMBL" id="NLR66592.1"/>
    </source>
</evidence>
<evidence type="ECO:0000259" key="3">
    <source>
        <dbReference type="Pfam" id="PF16344"/>
    </source>
</evidence>
<keyword evidence="5" id="KW-1185">Reference proteome</keyword>
<feature type="domain" description="FecR protein" evidence="2">
    <location>
        <begin position="116"/>
        <end position="211"/>
    </location>
</feature>
<feature type="domain" description="Protein FecR C-terminal" evidence="3">
    <location>
        <begin position="259"/>
        <end position="324"/>
    </location>
</feature>
<dbReference type="Pfam" id="PF04773">
    <property type="entry name" value="FecR"/>
    <property type="match status" value="1"/>
</dbReference>
<evidence type="ECO:0000256" key="1">
    <source>
        <dbReference type="SAM" id="Phobius"/>
    </source>
</evidence>
<dbReference type="Proteomes" id="UP000570474">
    <property type="component" value="Unassembled WGS sequence"/>
</dbReference>
<dbReference type="Gene3D" id="2.60.120.1440">
    <property type="match status" value="1"/>
</dbReference>
<evidence type="ECO:0000259" key="2">
    <source>
        <dbReference type="Pfam" id="PF04773"/>
    </source>
</evidence>
<keyword evidence="1" id="KW-1133">Transmembrane helix</keyword>
<organism evidence="4 5">
    <name type="scientific">Chitinophaga varians</name>
    <dbReference type="NCBI Taxonomy" id="2202339"/>
    <lineage>
        <taxon>Bacteria</taxon>
        <taxon>Pseudomonadati</taxon>
        <taxon>Bacteroidota</taxon>
        <taxon>Chitinophagia</taxon>
        <taxon>Chitinophagales</taxon>
        <taxon>Chitinophagaceae</taxon>
        <taxon>Chitinophaga</taxon>
    </lineage>
</organism>